<dbReference type="STRING" id="679937.Bcop_1655"/>
<dbReference type="InterPro" id="IPR002034">
    <property type="entry name" value="AIPM/Hcit_synth_CS"/>
</dbReference>
<dbReference type="EMBL" id="CM001167">
    <property type="protein sequence ID" value="EGJ71847.1"/>
    <property type="molecule type" value="Genomic_DNA"/>
</dbReference>
<evidence type="ECO:0000313" key="8">
    <source>
        <dbReference type="Proteomes" id="UP000018439"/>
    </source>
</evidence>
<feature type="domain" description="Pyruvate carboxyltransferase" evidence="6">
    <location>
        <begin position="19"/>
        <end position="280"/>
    </location>
</feature>
<evidence type="ECO:0000256" key="5">
    <source>
        <dbReference type="RuleBase" id="RU003523"/>
    </source>
</evidence>
<evidence type="ECO:0000259" key="6">
    <source>
        <dbReference type="PROSITE" id="PS50991"/>
    </source>
</evidence>
<dbReference type="SUPFAM" id="SSF51569">
    <property type="entry name" value="Aldolase"/>
    <property type="match status" value="1"/>
</dbReference>
<dbReference type="InterPro" id="IPR013709">
    <property type="entry name" value="2-isopropylmalate_synth_dimer"/>
</dbReference>
<evidence type="ECO:0000256" key="3">
    <source>
        <dbReference type="ARBA" id="ARBA00023211"/>
    </source>
</evidence>
<dbReference type="PROSITE" id="PS00815">
    <property type="entry name" value="AIPM_HOMOCIT_SYNTH_1"/>
    <property type="match status" value="1"/>
</dbReference>
<dbReference type="InterPro" id="IPR013785">
    <property type="entry name" value="Aldolase_TIM"/>
</dbReference>
<gene>
    <name evidence="7" type="ORF">Bcop_1655</name>
</gene>
<comment type="similarity">
    <text evidence="5">Belongs to the alpha-IPM synthase/homocitrate synthase family.</text>
</comment>
<evidence type="ECO:0000256" key="4">
    <source>
        <dbReference type="ARBA" id="ARBA00023304"/>
    </source>
</evidence>
<dbReference type="PANTHER" id="PTHR10277:SF57">
    <property type="entry name" value="(R)-CITRAMALATE SYNTHASE CIMA"/>
    <property type="match status" value="1"/>
</dbReference>
<dbReference type="Pfam" id="PF22617">
    <property type="entry name" value="HCS_D2"/>
    <property type="match status" value="1"/>
</dbReference>
<dbReference type="InterPro" id="IPR000891">
    <property type="entry name" value="PYR_CT"/>
</dbReference>
<dbReference type="InterPro" id="IPR050073">
    <property type="entry name" value="2-IPM_HCS-like"/>
</dbReference>
<sequence length="522" mass="58631">MRKSDPGVTEEVLAYPRRVEILDTTLRDGEQTCGVSFTTQEKLSIIRLLIQELHVDRVEIASARVSEGERRTVQVAAQWAKENGVLHRLEVLGFVDGDRSLRWIADAGCKVVNLLCKGSLNHCKHQLHKEPQQHWQDISESVRLAKKLGLDVNVYLEDWSNGMRNSPEYVWNMLEALEKLPLQRVMLPDTLGILNPNETYQYCSQIVEKYPKVHFDFHAHNDYDLAVANVYSALQAGVQGVHVTVNGLGERAGNAPLASVLAVIEDQLNLHSQVCLSKSYQISKIIETYSGIRIASNRPITGDFAFTQVAGIHADGDLKHNLYCSELSPERFGRTRAYALGKTSGKSNIIKNLELMGMDWDEKLIQKLTDKVVEMGDKKEPVTQDELPYIVAELLNNGVEDQPVKLLNYSLTAAKGMRPVVTVQMDIEGTVYEENAAGDGQYHAFTLAVDRIFKRLQQPVPDLVDYVVVIPPGGRTDAYVQTIITWKWEGQLFRTRALDVDQTVAAIKATLKMLNRIKTEVK</sequence>
<proteinExistence type="inferred from homology"/>
<dbReference type="SUPFAM" id="SSF110921">
    <property type="entry name" value="2-isopropylmalate synthase LeuA, allosteric (dimerisation) domain"/>
    <property type="match status" value="1"/>
</dbReference>
<dbReference type="GO" id="GO:0003852">
    <property type="term" value="F:2-isopropylmalate synthase activity"/>
    <property type="evidence" value="ECO:0007669"/>
    <property type="project" value="InterPro"/>
</dbReference>
<name>F3ZQX4_9BACE</name>
<keyword evidence="1" id="KW-0028">Amino-acid biosynthesis</keyword>
<evidence type="ECO:0000256" key="1">
    <source>
        <dbReference type="ARBA" id="ARBA00022605"/>
    </source>
</evidence>
<dbReference type="Gene3D" id="3.30.160.340">
    <property type="match status" value="1"/>
</dbReference>
<keyword evidence="3" id="KW-0464">Manganese</keyword>
<dbReference type="HOGENOM" id="CLU_022158_0_1_10"/>
<keyword evidence="7" id="KW-0012">Acyltransferase</keyword>
<keyword evidence="2 5" id="KW-0808">Transferase</keyword>
<keyword evidence="4" id="KW-0100">Branched-chain amino acid biosynthesis</keyword>
<dbReference type="EC" id="2.3.1.182" evidence="7"/>
<dbReference type="InterPro" id="IPR036230">
    <property type="entry name" value="LeuA_allosteric_dom_sf"/>
</dbReference>
<evidence type="ECO:0000313" key="7">
    <source>
        <dbReference type="EMBL" id="EGJ71847.1"/>
    </source>
</evidence>
<organism evidence="7 8">
    <name type="scientific">Bacteroides coprosuis DSM 18011</name>
    <dbReference type="NCBI Taxonomy" id="679937"/>
    <lineage>
        <taxon>Bacteria</taxon>
        <taxon>Pseudomonadati</taxon>
        <taxon>Bacteroidota</taxon>
        <taxon>Bacteroidia</taxon>
        <taxon>Bacteroidales</taxon>
        <taxon>Bacteroidaceae</taxon>
        <taxon>Bacteroides</taxon>
    </lineage>
</organism>
<protein>
    <submittedName>
        <fullName evidence="7">(R)-citramalate synthase</fullName>
        <ecNumber evidence="7">2.3.1.182</ecNumber>
    </submittedName>
</protein>
<dbReference type="InterPro" id="IPR054691">
    <property type="entry name" value="LeuA/HCS_post-cat"/>
</dbReference>
<dbReference type="AlphaFoldDB" id="F3ZQX4"/>
<dbReference type="Gene3D" id="3.30.160.740">
    <property type="match status" value="1"/>
</dbReference>
<dbReference type="Pfam" id="PF00682">
    <property type="entry name" value="HMGL-like"/>
    <property type="match status" value="1"/>
</dbReference>
<dbReference type="PANTHER" id="PTHR10277">
    <property type="entry name" value="HOMOCITRATE SYNTHASE-RELATED"/>
    <property type="match status" value="1"/>
</dbReference>
<dbReference type="Pfam" id="PF08502">
    <property type="entry name" value="LeuA_dimer"/>
    <property type="match status" value="1"/>
</dbReference>
<dbReference type="SMART" id="SM00917">
    <property type="entry name" value="LeuA_dimer"/>
    <property type="match status" value="1"/>
</dbReference>
<dbReference type="Gene3D" id="3.20.20.70">
    <property type="entry name" value="Aldolase class I"/>
    <property type="match status" value="1"/>
</dbReference>
<dbReference type="PROSITE" id="PS50991">
    <property type="entry name" value="PYR_CT"/>
    <property type="match status" value="1"/>
</dbReference>
<evidence type="ECO:0000256" key="2">
    <source>
        <dbReference type="ARBA" id="ARBA00022679"/>
    </source>
</evidence>
<reference evidence="7 8" key="1">
    <citation type="journal article" date="2011" name="Stand. Genomic Sci.">
        <title>Non-contiguous finished genome sequence of Bacteroides coprosuis type strain (PC139).</title>
        <authorList>
            <person name="Land M."/>
            <person name="Held B."/>
            <person name="Gronow S."/>
            <person name="Abt B."/>
            <person name="Lucas S."/>
            <person name="Del Rio T.G."/>
            <person name="Nolan M."/>
            <person name="Tice H."/>
            <person name="Cheng J.F."/>
            <person name="Pitluck S."/>
            <person name="Liolios K."/>
            <person name="Pagani I."/>
            <person name="Ivanova N."/>
            <person name="Mavromatis K."/>
            <person name="Mikhailova N."/>
            <person name="Pati A."/>
            <person name="Tapia R."/>
            <person name="Han C."/>
            <person name="Goodwin L."/>
            <person name="Chen A."/>
            <person name="Palaniappan K."/>
            <person name="Hauser L."/>
            <person name="Brambilla E.M."/>
            <person name="Rohde M."/>
            <person name="Goker M."/>
            <person name="Detter J.C."/>
            <person name="Woyke T."/>
            <person name="Bristow J."/>
            <person name="Eisen J.A."/>
            <person name="Markowitz V."/>
            <person name="Hugenholtz P."/>
            <person name="Kyrpides N.C."/>
            <person name="Klenk H.P."/>
            <person name="Lapidus A."/>
        </authorList>
    </citation>
    <scope>NUCLEOTIDE SEQUENCE</scope>
    <source>
        <strain evidence="7 8">DSM 18011</strain>
    </source>
</reference>
<dbReference type="GO" id="GO:0009098">
    <property type="term" value="P:L-leucine biosynthetic process"/>
    <property type="evidence" value="ECO:0007669"/>
    <property type="project" value="InterPro"/>
</dbReference>
<dbReference type="eggNOG" id="COG0119">
    <property type="taxonomic scope" value="Bacteria"/>
</dbReference>
<accession>F3ZQX4</accession>
<dbReference type="Proteomes" id="UP000018439">
    <property type="component" value="Chromosome"/>
</dbReference>
<dbReference type="OrthoDB" id="9804858at2"/>
<keyword evidence="8" id="KW-1185">Reference proteome</keyword>